<gene>
    <name evidence="2" type="ORF">CAK95_18365</name>
</gene>
<name>A0A1W6ZU46_9HYPH</name>
<organism evidence="2 3">
    <name type="scientific">Pseudorhodoplanes sinuspersici</name>
    <dbReference type="NCBI Taxonomy" id="1235591"/>
    <lineage>
        <taxon>Bacteria</taxon>
        <taxon>Pseudomonadati</taxon>
        <taxon>Pseudomonadota</taxon>
        <taxon>Alphaproteobacteria</taxon>
        <taxon>Hyphomicrobiales</taxon>
        <taxon>Pseudorhodoplanes</taxon>
    </lineage>
</organism>
<dbReference type="KEGG" id="psin:CAK95_18365"/>
<dbReference type="EMBL" id="CP021112">
    <property type="protein sequence ID" value="ARQ00833.1"/>
    <property type="molecule type" value="Genomic_DNA"/>
</dbReference>
<evidence type="ECO:0000313" key="3">
    <source>
        <dbReference type="Proteomes" id="UP000194137"/>
    </source>
</evidence>
<protein>
    <submittedName>
        <fullName evidence="2">Uncharacterized protein</fullName>
    </submittedName>
</protein>
<sequence length="107" mass="11817">MRLGGAGFTGAPSDTARSAFGAAHGTGGHVAALGGHASPQRSNAGHAHNGRRGHAHFRGRRNFAFYGYPYYDSFYDVPYGYYDDGCYRLVRVRTPQGLRWQRENVCY</sequence>
<evidence type="ECO:0000256" key="1">
    <source>
        <dbReference type="SAM" id="MobiDB-lite"/>
    </source>
</evidence>
<proteinExistence type="predicted"/>
<evidence type="ECO:0000313" key="2">
    <source>
        <dbReference type="EMBL" id="ARQ00833.1"/>
    </source>
</evidence>
<feature type="compositionally biased region" description="Low complexity" evidence="1">
    <location>
        <begin position="30"/>
        <end position="47"/>
    </location>
</feature>
<dbReference type="Proteomes" id="UP000194137">
    <property type="component" value="Chromosome"/>
</dbReference>
<keyword evidence="3" id="KW-1185">Reference proteome</keyword>
<accession>A0A1W6ZU46</accession>
<dbReference type="AlphaFoldDB" id="A0A1W6ZU46"/>
<reference evidence="2 3" key="1">
    <citation type="submission" date="2017-05" db="EMBL/GenBank/DDBJ databases">
        <title>Full genome sequence of Pseudorhodoplanes sinuspersici.</title>
        <authorList>
            <person name="Dastgheib S.M.M."/>
            <person name="Shavandi M."/>
            <person name="Tirandaz H."/>
        </authorList>
    </citation>
    <scope>NUCLEOTIDE SEQUENCE [LARGE SCALE GENOMIC DNA]</scope>
    <source>
        <strain evidence="2 3">RIPI110</strain>
    </source>
</reference>
<feature type="region of interest" description="Disordered" evidence="1">
    <location>
        <begin position="30"/>
        <end position="54"/>
    </location>
</feature>